<dbReference type="FunFam" id="3.30.160.60:FF:002068">
    <property type="entry name" value="LD31554p"/>
    <property type="match status" value="1"/>
</dbReference>
<dbReference type="GO" id="GO:0008270">
    <property type="term" value="F:zinc ion binding"/>
    <property type="evidence" value="ECO:0007669"/>
    <property type="project" value="UniProtKB-KW"/>
</dbReference>
<evidence type="ECO:0000256" key="5">
    <source>
        <dbReference type="ARBA" id="ARBA00022833"/>
    </source>
</evidence>
<dbReference type="InterPro" id="IPR056438">
    <property type="entry name" value="Znf-C2H2_CTCF"/>
</dbReference>
<dbReference type="PANTHER" id="PTHR24392">
    <property type="entry name" value="ZINC FINGER PROTEIN"/>
    <property type="match status" value="1"/>
</dbReference>
<dbReference type="Gene3D" id="3.30.160.60">
    <property type="entry name" value="Classic Zinc Finger"/>
    <property type="match status" value="5"/>
</dbReference>
<sequence>MQENALTAFAETTLSETSSPDPSQQSSGLDLVIKKEKDIKLRTILDDRETDFINSRHEQRRKAGGEETPLAPCEPNPGRDSESEPTPGRDYENMSSLIPVNSSGIDSKRSVCELETSFVNSSSKHRKRHKGEKPFMCGECGYRARKKCRLVDHMRTHTGEKPFKCNQCNFKTPYERNLVDHMKKHTSVEPYSCEICEYQTYRKPDLERHMMSHTGVKPYKCKDCDYRTTHKSHLTRHMRRHTGERYSCQECDYKTIDKSNLTRHMRKKHA</sequence>
<keyword evidence="4 8" id="KW-0863">Zinc-finger</keyword>
<dbReference type="Pfam" id="PF23611">
    <property type="entry name" value="zf-C2H2_16"/>
    <property type="match status" value="1"/>
</dbReference>
<keyword evidence="11" id="KW-1185">Reference proteome</keyword>
<evidence type="ECO:0000256" key="9">
    <source>
        <dbReference type="SAM" id="MobiDB-lite"/>
    </source>
</evidence>
<reference evidence="11" key="1">
    <citation type="journal article" date="2020" name="Nat. Ecol. Evol.">
        <title>Deeply conserved synteny resolves early events in vertebrate evolution.</title>
        <authorList>
            <person name="Simakov O."/>
            <person name="Marletaz F."/>
            <person name="Yue J.X."/>
            <person name="O'Connell B."/>
            <person name="Jenkins J."/>
            <person name="Brandt A."/>
            <person name="Calef R."/>
            <person name="Tung C.H."/>
            <person name="Huang T.K."/>
            <person name="Schmutz J."/>
            <person name="Satoh N."/>
            <person name="Yu J.K."/>
            <person name="Putnam N.H."/>
            <person name="Green R.E."/>
            <person name="Rokhsar D.S."/>
        </authorList>
    </citation>
    <scope>NUCLEOTIDE SEQUENCE [LARGE SCALE GENOMIC DNA]</scope>
    <source>
        <strain evidence="11">S238N-H82</strain>
    </source>
</reference>
<dbReference type="FunFam" id="3.30.160.60:FF:003711">
    <property type="match status" value="1"/>
</dbReference>
<evidence type="ECO:0000256" key="1">
    <source>
        <dbReference type="ARBA" id="ARBA00004123"/>
    </source>
</evidence>
<dbReference type="GO" id="GO:0003677">
    <property type="term" value="F:DNA binding"/>
    <property type="evidence" value="ECO:0007669"/>
    <property type="project" value="UniProtKB-KW"/>
</dbReference>
<dbReference type="GO" id="GO:0006357">
    <property type="term" value="P:regulation of transcription by RNA polymerase II"/>
    <property type="evidence" value="ECO:0000318"/>
    <property type="project" value="GO_Central"/>
</dbReference>
<dbReference type="FunFam" id="3.30.160.60:FF:001327">
    <property type="entry name" value="Uncharacterized protein"/>
    <property type="match status" value="1"/>
</dbReference>
<feature type="domain" description="C2H2-type" evidence="10">
    <location>
        <begin position="219"/>
        <end position="246"/>
    </location>
</feature>
<dbReference type="GO" id="GO:0005634">
    <property type="term" value="C:nucleus"/>
    <property type="evidence" value="ECO:0007669"/>
    <property type="project" value="UniProtKB-SubCell"/>
</dbReference>
<evidence type="ECO:0000259" key="10">
    <source>
        <dbReference type="PROSITE" id="PS50157"/>
    </source>
</evidence>
<dbReference type="OrthoDB" id="4737882at2759"/>
<feature type="domain" description="C2H2-type" evidence="10">
    <location>
        <begin position="191"/>
        <end position="218"/>
    </location>
</feature>
<evidence type="ECO:0000256" key="7">
    <source>
        <dbReference type="ARBA" id="ARBA00023242"/>
    </source>
</evidence>
<feature type="compositionally biased region" description="Basic and acidic residues" evidence="9">
    <location>
        <begin position="77"/>
        <end position="92"/>
    </location>
</feature>
<feature type="compositionally biased region" description="Polar residues" evidence="9">
    <location>
        <begin position="1"/>
        <end position="28"/>
    </location>
</feature>
<evidence type="ECO:0000256" key="6">
    <source>
        <dbReference type="ARBA" id="ARBA00023125"/>
    </source>
</evidence>
<feature type="compositionally biased region" description="Basic and acidic residues" evidence="9">
    <location>
        <begin position="45"/>
        <end position="65"/>
    </location>
</feature>
<dbReference type="InterPro" id="IPR036236">
    <property type="entry name" value="Znf_C2H2_sf"/>
</dbReference>
<evidence type="ECO:0000256" key="8">
    <source>
        <dbReference type="PROSITE-ProRule" id="PRU00042"/>
    </source>
</evidence>
<comment type="subcellular location">
    <subcellularLocation>
        <location evidence="1">Nucleus</location>
    </subcellularLocation>
</comment>
<dbReference type="Pfam" id="PF00096">
    <property type="entry name" value="zf-C2H2"/>
    <property type="match status" value="1"/>
</dbReference>
<dbReference type="GeneID" id="118407074"/>
<dbReference type="RefSeq" id="XP_035663385.1">
    <property type="nucleotide sequence ID" value="XM_035807492.1"/>
</dbReference>
<evidence type="ECO:0000313" key="11">
    <source>
        <dbReference type="Proteomes" id="UP000001554"/>
    </source>
</evidence>
<evidence type="ECO:0000256" key="2">
    <source>
        <dbReference type="ARBA" id="ARBA00022723"/>
    </source>
</evidence>
<dbReference type="GO" id="GO:0000981">
    <property type="term" value="F:DNA-binding transcription factor activity, RNA polymerase II-specific"/>
    <property type="evidence" value="ECO:0000318"/>
    <property type="project" value="GO_Central"/>
</dbReference>
<reference evidence="12" key="2">
    <citation type="submission" date="2025-08" db="UniProtKB">
        <authorList>
            <consortium name="RefSeq"/>
        </authorList>
    </citation>
    <scope>IDENTIFICATION</scope>
    <source>
        <strain evidence="12">S238N-H82</strain>
        <tissue evidence="12">Testes</tissue>
    </source>
</reference>
<feature type="domain" description="C2H2-type" evidence="10">
    <location>
        <begin position="246"/>
        <end position="270"/>
    </location>
</feature>
<name>A0A9J7HPL2_BRAFL</name>
<keyword evidence="2" id="KW-0479">Metal-binding</keyword>
<keyword evidence="3" id="KW-0677">Repeat</keyword>
<protein>
    <submittedName>
        <fullName evidence="12">Oocyte zinc finger protein XlCOF19-like</fullName>
    </submittedName>
</protein>
<feature type="region of interest" description="Disordered" evidence="9">
    <location>
        <begin position="1"/>
        <end position="33"/>
    </location>
</feature>
<feature type="domain" description="C2H2-type" evidence="10">
    <location>
        <begin position="135"/>
        <end position="162"/>
    </location>
</feature>
<keyword evidence="7" id="KW-0539">Nucleus</keyword>
<feature type="compositionally biased region" description="Polar residues" evidence="9">
    <location>
        <begin position="93"/>
        <end position="102"/>
    </location>
</feature>
<dbReference type="SUPFAM" id="SSF57667">
    <property type="entry name" value="beta-beta-alpha zinc fingers"/>
    <property type="match status" value="3"/>
</dbReference>
<dbReference type="OMA" id="GRDYENM"/>
<keyword evidence="5" id="KW-0862">Zinc</keyword>
<evidence type="ECO:0000256" key="4">
    <source>
        <dbReference type="ARBA" id="ARBA00022771"/>
    </source>
</evidence>
<feature type="domain" description="C2H2-type" evidence="10">
    <location>
        <begin position="163"/>
        <end position="190"/>
    </location>
</feature>
<dbReference type="PROSITE" id="PS50157">
    <property type="entry name" value="ZINC_FINGER_C2H2_2"/>
    <property type="match status" value="5"/>
</dbReference>
<evidence type="ECO:0000256" key="3">
    <source>
        <dbReference type="ARBA" id="ARBA00022737"/>
    </source>
</evidence>
<proteinExistence type="predicted"/>
<dbReference type="Proteomes" id="UP000001554">
    <property type="component" value="Chromosome 19"/>
</dbReference>
<dbReference type="SMART" id="SM00355">
    <property type="entry name" value="ZnF_C2H2"/>
    <property type="match status" value="5"/>
</dbReference>
<gene>
    <name evidence="12" type="primary">LOC118407074</name>
</gene>
<keyword evidence="6" id="KW-0238">DNA-binding</keyword>
<dbReference type="KEGG" id="bfo:118407074"/>
<evidence type="ECO:0000313" key="12">
    <source>
        <dbReference type="RefSeq" id="XP_035663385.1"/>
    </source>
</evidence>
<dbReference type="AlphaFoldDB" id="A0A9J7HPL2"/>
<accession>A0A9J7HPL2</accession>
<feature type="region of interest" description="Disordered" evidence="9">
    <location>
        <begin position="45"/>
        <end position="102"/>
    </location>
</feature>
<dbReference type="FunFam" id="3.30.160.60:FF:001461">
    <property type="entry name" value="Zinc finger protein 142"/>
    <property type="match status" value="1"/>
</dbReference>
<dbReference type="PANTHER" id="PTHR24392:SF31">
    <property type="entry name" value="C2H2-TYPE DOMAIN-CONTAINING PROTEIN"/>
    <property type="match status" value="1"/>
</dbReference>
<dbReference type="InterPro" id="IPR013087">
    <property type="entry name" value="Znf_C2H2_type"/>
</dbReference>
<organism evidence="11 12">
    <name type="scientific">Branchiostoma floridae</name>
    <name type="common">Florida lancelet</name>
    <name type="synonym">Amphioxus</name>
    <dbReference type="NCBI Taxonomy" id="7739"/>
    <lineage>
        <taxon>Eukaryota</taxon>
        <taxon>Metazoa</taxon>
        <taxon>Chordata</taxon>
        <taxon>Cephalochordata</taxon>
        <taxon>Leptocardii</taxon>
        <taxon>Amphioxiformes</taxon>
        <taxon>Branchiostomatidae</taxon>
        <taxon>Branchiostoma</taxon>
    </lineage>
</organism>
<dbReference type="FunFam" id="3.30.160.60:FF:000446">
    <property type="entry name" value="Zinc finger protein"/>
    <property type="match status" value="1"/>
</dbReference>
<dbReference type="Pfam" id="PF13909">
    <property type="entry name" value="zf-H2C2_5"/>
    <property type="match status" value="1"/>
</dbReference>